<protein>
    <submittedName>
        <fullName evidence="1">Uncharacterized protein</fullName>
    </submittedName>
</protein>
<organism evidence="1 2">
    <name type="scientific">Paramecium octaurelia</name>
    <dbReference type="NCBI Taxonomy" id="43137"/>
    <lineage>
        <taxon>Eukaryota</taxon>
        <taxon>Sar</taxon>
        <taxon>Alveolata</taxon>
        <taxon>Ciliophora</taxon>
        <taxon>Intramacronucleata</taxon>
        <taxon>Oligohymenophorea</taxon>
        <taxon>Peniculida</taxon>
        <taxon>Parameciidae</taxon>
        <taxon>Paramecium</taxon>
    </lineage>
</organism>
<evidence type="ECO:0000313" key="2">
    <source>
        <dbReference type="Proteomes" id="UP000683925"/>
    </source>
</evidence>
<keyword evidence="2" id="KW-1185">Reference proteome</keyword>
<reference evidence="1" key="1">
    <citation type="submission" date="2021-01" db="EMBL/GenBank/DDBJ databases">
        <authorList>
            <consortium name="Genoscope - CEA"/>
            <person name="William W."/>
        </authorList>
    </citation>
    <scope>NUCLEOTIDE SEQUENCE</scope>
</reference>
<sequence length="183" mass="21543">MITGHNASTIKAIYQVYKKQGRINKKVKRDKVLNQTFQFMLFVVDDPHSNLTKISVEQHEFQKLIAEEQHMNLSNSQEQAITRILEQNKLKIMNLLDNASALDTFNQEMNLISSQDHPSQQFSTLNLSCFRCKEKNQPTFLISKNKQFLTDLISENQEDVEDDEKNKFRILKTLNEQYRQMKM</sequence>
<dbReference type="EMBL" id="CAJJDP010000059">
    <property type="protein sequence ID" value="CAD8172437.1"/>
    <property type="molecule type" value="Genomic_DNA"/>
</dbReference>
<accession>A0A8S1V6U1</accession>
<gene>
    <name evidence="1" type="ORF">POCTA_138.1.T0600113</name>
</gene>
<dbReference type="OMA" id="NVEQHEY"/>
<dbReference type="Proteomes" id="UP000683925">
    <property type="component" value="Unassembled WGS sequence"/>
</dbReference>
<evidence type="ECO:0000313" key="1">
    <source>
        <dbReference type="EMBL" id="CAD8172437.1"/>
    </source>
</evidence>
<comment type="caution">
    <text evidence="1">The sequence shown here is derived from an EMBL/GenBank/DDBJ whole genome shotgun (WGS) entry which is preliminary data.</text>
</comment>
<dbReference type="OrthoDB" id="304031at2759"/>
<dbReference type="AlphaFoldDB" id="A0A8S1V6U1"/>
<proteinExistence type="predicted"/>
<name>A0A8S1V6U1_PAROT</name>